<reference evidence="1" key="2">
    <citation type="submission" date="2023-04" db="EMBL/GenBank/DDBJ databases">
        <title>Aspergillus oryzae NBRC 4228.</title>
        <authorList>
            <person name="Ichikawa N."/>
            <person name="Sato H."/>
            <person name="Tonouchi N."/>
        </authorList>
    </citation>
    <scope>NUCLEOTIDE SEQUENCE</scope>
    <source>
        <strain evidence="1">NBRC 4228</strain>
    </source>
</reference>
<dbReference type="EMBL" id="BSYA01000072">
    <property type="protein sequence ID" value="GMG30540.1"/>
    <property type="molecule type" value="Genomic_DNA"/>
</dbReference>
<dbReference type="OMA" id="MHQFINN"/>
<gene>
    <name evidence="1" type="ORF">Aory04_000659600</name>
    <name evidence="2" type="ORF">OAory_01002810</name>
</gene>
<protein>
    <submittedName>
        <fullName evidence="1">Unnamed protein product</fullName>
    </submittedName>
</protein>
<comment type="caution">
    <text evidence="2">The sequence shown here is derived from an EMBL/GenBank/DDBJ whole genome shotgun (WGS) entry which is preliminary data.</text>
</comment>
<organism evidence="2 3">
    <name type="scientific">Aspergillus oryzae</name>
    <name type="common">Yellow koji mold</name>
    <dbReference type="NCBI Taxonomy" id="5062"/>
    <lineage>
        <taxon>Eukaryota</taxon>
        <taxon>Fungi</taxon>
        <taxon>Dikarya</taxon>
        <taxon>Ascomycota</taxon>
        <taxon>Pezizomycotina</taxon>
        <taxon>Eurotiomycetes</taxon>
        <taxon>Eurotiomycetidae</taxon>
        <taxon>Eurotiales</taxon>
        <taxon>Aspergillaceae</taxon>
        <taxon>Aspergillus</taxon>
        <taxon>Aspergillus subgen. Circumdati</taxon>
    </lineage>
</organism>
<dbReference type="eggNOG" id="ENOG502RPQA">
    <property type="taxonomic scope" value="Eukaryota"/>
</dbReference>
<evidence type="ECO:0000313" key="2">
    <source>
        <dbReference type="EMBL" id="OOO12532.1"/>
    </source>
</evidence>
<evidence type="ECO:0000313" key="1">
    <source>
        <dbReference type="EMBL" id="GMG30540.1"/>
    </source>
</evidence>
<dbReference type="OrthoDB" id="4249675at2759"/>
<sequence length="179" mass="20442">MANELLITINDLGNVACRNVEAVNSAATEVPLDHIRKILSTYVFVFQDPNELKKMFENTTPENVEIRNGMRKLRLKILRPVPYELLTLDERHGCMKGPNMSALEQSWRTACKAIPKNHSIEEIIFDMSYDQQIELIHISWLLQNISTTMSLKARGPFHCQVQGCKSDRKAFLEKSLVGV</sequence>
<dbReference type="AlphaFoldDB" id="A0A1S9DU08"/>
<reference evidence="2 3" key="1">
    <citation type="submission" date="2016-10" db="EMBL/GenBank/DDBJ databases">
        <title>Genome sequencing of Aspergillus oryzae BCC7051.</title>
        <authorList>
            <person name="Thammarongtham C."/>
            <person name="Vorapreeda T."/>
            <person name="Nookaew I."/>
            <person name="Srisuk T."/>
            <person name="Land M."/>
            <person name="Jeennor S."/>
            <person name="Laoteng K."/>
        </authorList>
    </citation>
    <scope>NUCLEOTIDE SEQUENCE [LARGE SCALE GENOMIC DNA]</scope>
    <source>
        <strain evidence="2 3">BCC7051</strain>
    </source>
</reference>
<dbReference type="Proteomes" id="UP001165205">
    <property type="component" value="Unassembled WGS sequence"/>
</dbReference>
<proteinExistence type="predicted"/>
<name>A0A1S9DU08_ASPOZ</name>
<dbReference type="VEuPathDB" id="FungiDB:AO090005001322"/>
<dbReference type="EMBL" id="MKZY01000002">
    <property type="protein sequence ID" value="OOO12532.1"/>
    <property type="molecule type" value="Genomic_DNA"/>
</dbReference>
<evidence type="ECO:0000313" key="3">
    <source>
        <dbReference type="Proteomes" id="UP000190312"/>
    </source>
</evidence>
<accession>A0A1S9DU08</accession>
<dbReference type="Proteomes" id="UP000190312">
    <property type="component" value="Unassembled WGS sequence"/>
</dbReference>